<proteinExistence type="predicted"/>
<protein>
    <submittedName>
        <fullName evidence="1">Uncharacterized protein</fullName>
    </submittedName>
</protein>
<name>A0A667G179_LYNCA</name>
<dbReference type="Proteomes" id="UP000472241">
    <property type="component" value="Unplaced"/>
</dbReference>
<keyword evidence="2" id="KW-1185">Reference proteome</keyword>
<evidence type="ECO:0000313" key="1">
    <source>
        <dbReference type="Ensembl" id="ENSLCNP00005001193.1"/>
    </source>
</evidence>
<sequence length="147" mass="16285">MEPEPEEVLDLSQLPPKVDGWNCSIVARLRFVSLTDVNQIAVGKFSAMADPIQQWYNSGCFQVTQVFSNIKMGQGLCVFPTLAPEHADLGWSLQSWWDQLQCDGVGPSVTKQPDSTLIQPQPPLPLSPCFCFRGFIGPFREGLSSLK</sequence>
<dbReference type="Ensembl" id="ENSLCNT00005001360.1">
    <property type="protein sequence ID" value="ENSLCNP00005001193.1"/>
    <property type="gene ID" value="ENSLCNG00005000866.1"/>
</dbReference>
<dbReference type="AlphaFoldDB" id="A0A667G179"/>
<evidence type="ECO:0000313" key="2">
    <source>
        <dbReference type="Proteomes" id="UP000472241"/>
    </source>
</evidence>
<organism evidence="1 2">
    <name type="scientific">Lynx canadensis</name>
    <name type="common">Canada lynx</name>
    <name type="synonym">Felis canadensis</name>
    <dbReference type="NCBI Taxonomy" id="61383"/>
    <lineage>
        <taxon>Eukaryota</taxon>
        <taxon>Metazoa</taxon>
        <taxon>Chordata</taxon>
        <taxon>Craniata</taxon>
        <taxon>Vertebrata</taxon>
        <taxon>Euteleostomi</taxon>
        <taxon>Mammalia</taxon>
        <taxon>Eutheria</taxon>
        <taxon>Laurasiatheria</taxon>
        <taxon>Carnivora</taxon>
        <taxon>Feliformia</taxon>
        <taxon>Felidae</taxon>
        <taxon>Felinae</taxon>
        <taxon>Lynx</taxon>
    </lineage>
</organism>
<accession>A0A667G179</accession>
<reference evidence="1" key="2">
    <citation type="submission" date="2025-09" db="UniProtKB">
        <authorList>
            <consortium name="Ensembl"/>
        </authorList>
    </citation>
    <scope>IDENTIFICATION</scope>
</reference>
<reference evidence="1" key="1">
    <citation type="submission" date="2025-08" db="UniProtKB">
        <authorList>
            <consortium name="Ensembl"/>
        </authorList>
    </citation>
    <scope>IDENTIFICATION</scope>
</reference>